<evidence type="ECO:0000313" key="1">
    <source>
        <dbReference type="EMBL" id="MBB3090984.1"/>
    </source>
</evidence>
<protein>
    <recommendedName>
        <fullName evidence="3">Bacterial toxin 28 domain-containing protein</fullName>
    </recommendedName>
</protein>
<organism evidence="1 2">
    <name type="scientific">Nocardioides albus</name>
    <dbReference type="NCBI Taxonomy" id="1841"/>
    <lineage>
        <taxon>Bacteria</taxon>
        <taxon>Bacillati</taxon>
        <taxon>Actinomycetota</taxon>
        <taxon>Actinomycetes</taxon>
        <taxon>Propionibacteriales</taxon>
        <taxon>Nocardioidaceae</taxon>
        <taxon>Nocardioides</taxon>
    </lineage>
</organism>
<dbReference type="AlphaFoldDB" id="A0A7W5FA60"/>
<accession>A0A7W5FA60</accession>
<evidence type="ECO:0000313" key="2">
    <source>
        <dbReference type="Proteomes" id="UP000577707"/>
    </source>
</evidence>
<gene>
    <name evidence="1" type="ORF">FHS12_003946</name>
</gene>
<dbReference type="Proteomes" id="UP000577707">
    <property type="component" value="Unassembled WGS sequence"/>
</dbReference>
<name>A0A7W5FA60_9ACTN</name>
<dbReference type="RefSeq" id="WP_183548536.1">
    <property type="nucleotide sequence ID" value="NZ_BMQT01000010.1"/>
</dbReference>
<dbReference type="EMBL" id="JACHXG010000008">
    <property type="protein sequence ID" value="MBB3090984.1"/>
    <property type="molecule type" value="Genomic_DNA"/>
</dbReference>
<sequence>MGEGYEVSADTEKLDGVRNRLNQQRELVNGVDLTPPSGAMFGLSPKGQWLEEVVNRGHKNIGRSLKETAQGLEKTSDGIHDAMVEIEGADVDAQIAMNKIADALAIMSNPLVIFGKKNIPF</sequence>
<keyword evidence="2" id="KW-1185">Reference proteome</keyword>
<proteinExistence type="predicted"/>
<comment type="caution">
    <text evidence="1">The sequence shown here is derived from an EMBL/GenBank/DDBJ whole genome shotgun (WGS) entry which is preliminary data.</text>
</comment>
<reference evidence="1 2" key="1">
    <citation type="submission" date="2020-08" db="EMBL/GenBank/DDBJ databases">
        <title>Genomic Encyclopedia of Type Strains, Phase III (KMG-III): the genomes of soil and plant-associated and newly described type strains.</title>
        <authorList>
            <person name="Whitman W."/>
        </authorList>
    </citation>
    <scope>NUCLEOTIDE SEQUENCE [LARGE SCALE GENOMIC DNA]</scope>
    <source>
        <strain evidence="1 2">CECT 3302</strain>
    </source>
</reference>
<evidence type="ECO:0008006" key="3">
    <source>
        <dbReference type="Google" id="ProtNLM"/>
    </source>
</evidence>